<dbReference type="InterPro" id="IPR010610">
    <property type="entry name" value="EryCIII-like_C"/>
</dbReference>
<feature type="domain" description="Erythromycin biosynthesis protein CIII-like C-terminal" evidence="5">
    <location>
        <begin position="273"/>
        <end position="420"/>
    </location>
</feature>
<feature type="compositionally biased region" description="Basic and acidic residues" evidence="4">
    <location>
        <begin position="437"/>
        <end position="447"/>
    </location>
</feature>
<organism evidence="7 8">
    <name type="scientific">Streptomyces pimonensis</name>
    <dbReference type="NCBI Taxonomy" id="2860288"/>
    <lineage>
        <taxon>Bacteria</taxon>
        <taxon>Bacillati</taxon>
        <taxon>Actinomycetota</taxon>
        <taxon>Actinomycetes</taxon>
        <taxon>Kitasatosporales</taxon>
        <taxon>Streptomycetaceae</taxon>
        <taxon>Streptomyces</taxon>
    </lineage>
</organism>
<dbReference type="InterPro" id="IPR002213">
    <property type="entry name" value="UDP_glucos_trans"/>
</dbReference>
<proteinExistence type="inferred from homology"/>
<dbReference type="CDD" id="cd03784">
    <property type="entry name" value="GT1_Gtf-like"/>
    <property type="match status" value="1"/>
</dbReference>
<gene>
    <name evidence="7" type="ORF">KYY02_28975</name>
</gene>
<evidence type="ECO:0000256" key="3">
    <source>
        <dbReference type="ARBA" id="ARBA00022679"/>
    </source>
</evidence>
<reference evidence="7 8" key="1">
    <citation type="journal article" date="2021" name="Res Sq">
        <title>Streptomyces Pimoensis sp. nov., Isolated From the Taklimakan Desert in Xinjiang, China.</title>
        <authorList>
            <person name="Zhang P."/>
            <person name="Luo X."/>
            <person name="Luo X."/>
            <person name="Liu Z."/>
            <person name="Xia Z."/>
            <person name="Wan C."/>
            <person name="zhang L."/>
        </authorList>
    </citation>
    <scope>NUCLEOTIDE SEQUENCE [LARGE SCALE GENOMIC DNA]</scope>
    <source>
        <strain evidence="7 8">TRM75549</strain>
    </source>
</reference>
<dbReference type="Proteomes" id="UP001567537">
    <property type="component" value="Unassembled WGS sequence"/>
</dbReference>
<dbReference type="InterPro" id="IPR048284">
    <property type="entry name" value="EryCIII-like_N"/>
</dbReference>
<dbReference type="Pfam" id="PF21036">
    <property type="entry name" value="EryCIII-like_N"/>
    <property type="match status" value="1"/>
</dbReference>
<feature type="compositionally biased region" description="Low complexity" evidence="4">
    <location>
        <begin position="426"/>
        <end position="436"/>
    </location>
</feature>
<dbReference type="SUPFAM" id="SSF53756">
    <property type="entry name" value="UDP-Glycosyltransferase/glycogen phosphorylase"/>
    <property type="match status" value="1"/>
</dbReference>
<dbReference type="EMBL" id="JAHWZY010000045">
    <property type="protein sequence ID" value="MEZ3182547.1"/>
    <property type="molecule type" value="Genomic_DNA"/>
</dbReference>
<comment type="similarity">
    <text evidence="1">Belongs to the glycosyltransferase 28 family.</text>
</comment>
<protein>
    <submittedName>
        <fullName evidence="7">DUF1205 domain-containing protein</fullName>
    </submittedName>
</protein>
<name>A0ABV4J970_9ACTN</name>
<evidence type="ECO:0000259" key="5">
    <source>
        <dbReference type="Pfam" id="PF06722"/>
    </source>
</evidence>
<dbReference type="Pfam" id="PF06722">
    <property type="entry name" value="EryCIII-like_C"/>
    <property type="match status" value="1"/>
</dbReference>
<evidence type="ECO:0000313" key="8">
    <source>
        <dbReference type="Proteomes" id="UP001567537"/>
    </source>
</evidence>
<evidence type="ECO:0000256" key="2">
    <source>
        <dbReference type="ARBA" id="ARBA00022676"/>
    </source>
</evidence>
<dbReference type="PANTHER" id="PTHR48050">
    <property type="entry name" value="STEROL 3-BETA-GLUCOSYLTRANSFERASE"/>
    <property type="match status" value="1"/>
</dbReference>
<dbReference type="PANTHER" id="PTHR48050:SF13">
    <property type="entry name" value="STEROL 3-BETA-GLUCOSYLTRANSFERASE UGT80A2"/>
    <property type="match status" value="1"/>
</dbReference>
<comment type="caution">
    <text evidence="7">The sequence shown here is derived from an EMBL/GenBank/DDBJ whole genome shotgun (WGS) entry which is preliminary data.</text>
</comment>
<feature type="region of interest" description="Disordered" evidence="4">
    <location>
        <begin position="426"/>
        <end position="447"/>
    </location>
</feature>
<feature type="domain" description="Erythromycin biosynthesis protein CIII-like N-terminal" evidence="6">
    <location>
        <begin position="22"/>
        <end position="256"/>
    </location>
</feature>
<keyword evidence="8" id="KW-1185">Reference proteome</keyword>
<keyword evidence="2" id="KW-0328">Glycosyltransferase</keyword>
<evidence type="ECO:0000256" key="1">
    <source>
        <dbReference type="ARBA" id="ARBA00006962"/>
    </source>
</evidence>
<dbReference type="InterPro" id="IPR050426">
    <property type="entry name" value="Glycosyltransferase_28"/>
</dbReference>
<dbReference type="Gene3D" id="3.40.50.2000">
    <property type="entry name" value="Glycogen Phosphorylase B"/>
    <property type="match status" value="2"/>
</dbReference>
<sequence length="447" mass="48046">MRIMFATWPATSHLYPVAPLAWALQNAGHEVCVASYPSLADTTVAAGLMAVSLGGGADTTPAAPIPEDELDRLAALLDPGPREGHLWEFFRHRILPVLSFHYPGHPPTGDQRAMVDDLVDFAGAWQPELVLWDPAFLAAPVAARSCGAAHARLLWGLDYFGWIRRRCAETAGAEGTGPVDDPLVRLTAPMHRRFGQQSDEEMFLGQWTVDLMPPRMRLPLDTRSLSVRAVPHQQPAVMPSWAHRRPDRPRVCLTLGVTGRERFINSGVPLPDVLDMMAGLDAEVVATLNEEQLGDVTTVPSNVRVVDYVPLNQVLPTCSAIVHHGGFGTFAAAVAHRVPQLITGALSAWDRGVALATARYVDERGAGLALDTDGFTVDAMCDHLLRLLREPSFTEGAAALHQDLLATPGPAETVRVLEELTARNRGPAGAGLARGPAAEKGEACASS</sequence>
<accession>A0ABV4J970</accession>
<evidence type="ECO:0000259" key="6">
    <source>
        <dbReference type="Pfam" id="PF21036"/>
    </source>
</evidence>
<keyword evidence="3" id="KW-0808">Transferase</keyword>
<evidence type="ECO:0000256" key="4">
    <source>
        <dbReference type="SAM" id="MobiDB-lite"/>
    </source>
</evidence>
<evidence type="ECO:0000313" key="7">
    <source>
        <dbReference type="EMBL" id="MEZ3182547.1"/>
    </source>
</evidence>